<dbReference type="FunFam" id="3.90.79.10:FF:000024">
    <property type="entry name" value="ADP-ribose pyrophosphatase"/>
    <property type="match status" value="1"/>
</dbReference>
<evidence type="ECO:0000313" key="5">
    <source>
        <dbReference type="Proteomes" id="UP000262454"/>
    </source>
</evidence>
<evidence type="ECO:0000256" key="2">
    <source>
        <dbReference type="ARBA" id="ARBA00022801"/>
    </source>
</evidence>
<dbReference type="AlphaFoldDB" id="A0A348MLP0"/>
<feature type="domain" description="Nudix hydrolase" evidence="3">
    <location>
        <begin position="41"/>
        <end position="170"/>
    </location>
</feature>
<organism evidence="4 5">
    <name type="scientific">candidate division WOR-3 bacterium</name>
    <dbReference type="NCBI Taxonomy" id="2052148"/>
    <lineage>
        <taxon>Bacteria</taxon>
        <taxon>Bacteria division WOR-3</taxon>
    </lineage>
</organism>
<dbReference type="Proteomes" id="UP000262454">
    <property type="component" value="Unassembled WGS sequence"/>
</dbReference>
<dbReference type="PROSITE" id="PS00893">
    <property type="entry name" value="NUDIX_BOX"/>
    <property type="match status" value="1"/>
</dbReference>
<dbReference type="CDD" id="cd03424">
    <property type="entry name" value="NUDIX_ADPRase_Nudt5_UGPPase_Nudt14"/>
    <property type="match status" value="1"/>
</dbReference>
<protein>
    <submittedName>
        <fullName evidence="4">ADP-ribose pyrophosphatase</fullName>
    </submittedName>
</protein>
<dbReference type="InterPro" id="IPR020084">
    <property type="entry name" value="NUDIX_hydrolase_CS"/>
</dbReference>
<reference evidence="4 5" key="1">
    <citation type="journal article" date="2018" name="Nat. Biotechnol.">
        <title>A standardized bacterial taxonomy based on genome phylogeny substantially revises the tree of life.</title>
        <authorList>
            <person name="Parks D.H."/>
            <person name="Chuvochina M."/>
            <person name="Waite D.W."/>
            <person name="Rinke C."/>
            <person name="Skarshewski A."/>
            <person name="Chaumeil P.A."/>
            <person name="Hugenholtz P."/>
        </authorList>
    </citation>
    <scope>NUCLEOTIDE SEQUENCE [LARGE SCALE GENOMIC DNA]</scope>
    <source>
        <strain evidence="4">UBA7921</strain>
    </source>
</reference>
<dbReference type="GO" id="GO:0006753">
    <property type="term" value="P:nucleoside phosphate metabolic process"/>
    <property type="evidence" value="ECO:0007669"/>
    <property type="project" value="TreeGrafter"/>
</dbReference>
<proteinExistence type="predicted"/>
<sequence>MESKMEKTKESKLIYSGRILNLIKDRVELPSGRESTREVVIHRGSVAIIPFDEKTDTIFFVKQYRYPFKKEMIEIPAGTLEEGEDPFEAANRELSEEIGFFSKDLKKLKSIASSPGFLNEVLHIFLAKNLVVKKKEKDFDENIQIIKVKRKEIKNFLLKEDIVDGKTLAAFLLWEFFDNGEKIF</sequence>
<gene>
    <name evidence="4" type="ORF">DCG82_06140</name>
</gene>
<dbReference type="GO" id="GO:0016787">
    <property type="term" value="F:hydrolase activity"/>
    <property type="evidence" value="ECO:0007669"/>
    <property type="project" value="UniProtKB-KW"/>
</dbReference>
<dbReference type="PROSITE" id="PS51462">
    <property type="entry name" value="NUDIX"/>
    <property type="match status" value="1"/>
</dbReference>
<dbReference type="GO" id="GO:0005829">
    <property type="term" value="C:cytosol"/>
    <property type="evidence" value="ECO:0007669"/>
    <property type="project" value="TreeGrafter"/>
</dbReference>
<evidence type="ECO:0000313" key="4">
    <source>
        <dbReference type="EMBL" id="HAF07966.1"/>
    </source>
</evidence>
<evidence type="ECO:0000256" key="1">
    <source>
        <dbReference type="ARBA" id="ARBA00001946"/>
    </source>
</evidence>
<dbReference type="InterPro" id="IPR015797">
    <property type="entry name" value="NUDIX_hydrolase-like_dom_sf"/>
</dbReference>
<dbReference type="PANTHER" id="PTHR11839">
    <property type="entry name" value="UDP/ADP-SUGAR PYROPHOSPHATASE"/>
    <property type="match status" value="1"/>
</dbReference>
<dbReference type="PANTHER" id="PTHR11839:SF18">
    <property type="entry name" value="NUDIX HYDROLASE DOMAIN-CONTAINING PROTEIN"/>
    <property type="match status" value="1"/>
</dbReference>
<dbReference type="SUPFAM" id="SSF55811">
    <property type="entry name" value="Nudix"/>
    <property type="match status" value="1"/>
</dbReference>
<evidence type="ECO:0000259" key="3">
    <source>
        <dbReference type="PROSITE" id="PS51462"/>
    </source>
</evidence>
<comment type="cofactor">
    <cofactor evidence="1">
        <name>Mg(2+)</name>
        <dbReference type="ChEBI" id="CHEBI:18420"/>
    </cofactor>
</comment>
<dbReference type="EMBL" id="DMCX01000035">
    <property type="protein sequence ID" value="HAF07966.1"/>
    <property type="molecule type" value="Genomic_DNA"/>
</dbReference>
<keyword evidence="2" id="KW-0378">Hydrolase</keyword>
<name>A0A348MLP0_UNCW3</name>
<comment type="caution">
    <text evidence="4">The sequence shown here is derived from an EMBL/GenBank/DDBJ whole genome shotgun (WGS) entry which is preliminary data.</text>
</comment>
<dbReference type="InterPro" id="IPR000086">
    <property type="entry name" value="NUDIX_hydrolase_dom"/>
</dbReference>
<dbReference type="GO" id="GO:0019693">
    <property type="term" value="P:ribose phosphate metabolic process"/>
    <property type="evidence" value="ECO:0007669"/>
    <property type="project" value="TreeGrafter"/>
</dbReference>
<dbReference type="Gene3D" id="3.90.79.10">
    <property type="entry name" value="Nucleoside Triphosphate Pyrophosphohydrolase"/>
    <property type="match status" value="1"/>
</dbReference>
<dbReference type="Pfam" id="PF00293">
    <property type="entry name" value="NUDIX"/>
    <property type="match status" value="1"/>
</dbReference>
<accession>A0A348MLP0</accession>